<proteinExistence type="predicted"/>
<protein>
    <submittedName>
        <fullName evidence="1">Dienelactone hydrolase</fullName>
    </submittedName>
</protein>
<dbReference type="Proteomes" id="UP000612712">
    <property type="component" value="Unassembled WGS sequence"/>
</dbReference>
<dbReference type="SUPFAM" id="SSF53474">
    <property type="entry name" value="alpha/beta-Hydrolases"/>
    <property type="match status" value="1"/>
</dbReference>
<sequence length="296" mass="31457">MAKKMKDLVPRLAKRGPHRVLVGDLAFAGLPGKVYTPAEGKAIPGVAFGHDWCTRIDGYHATLRHLASWGIAVAAPDTENGVFPNHRGFASDLESCLQILAGVRLGTGNITVSPHQLYTAGHGMGGGAAILTGSGRTGTRAQKGYATEPALAGVITIYPSDTTPSCYDAAERVTADGLIFSPGKLGTVPGGDAARVAARWGGDMIYRRVDKGSAPGFQEKIGRRLLLGTGLPEWSRQDVIRALMTGFILAGQDKTYAAFREADEKVKGTTTFTREELTDSLPENADLARRAEKVRL</sequence>
<dbReference type="InterPro" id="IPR029058">
    <property type="entry name" value="AB_hydrolase_fold"/>
</dbReference>
<dbReference type="Gene3D" id="3.40.50.1820">
    <property type="entry name" value="alpha/beta hydrolase"/>
    <property type="match status" value="1"/>
</dbReference>
<organism evidence="1 2">
    <name type="scientific">Corynebacterium bovis DSM 20582 = CIP 54.80</name>
    <dbReference type="NCBI Taxonomy" id="927655"/>
    <lineage>
        <taxon>Bacteria</taxon>
        <taxon>Bacillati</taxon>
        <taxon>Actinomycetota</taxon>
        <taxon>Actinomycetes</taxon>
        <taxon>Mycobacteriales</taxon>
        <taxon>Corynebacteriaceae</taxon>
        <taxon>Corynebacterium</taxon>
    </lineage>
</organism>
<reference evidence="1" key="1">
    <citation type="submission" date="2020-08" db="EMBL/GenBank/DDBJ databases">
        <title>Sequencing the genomes of 1000 actinobacteria strains.</title>
        <authorList>
            <person name="Klenk H.-P."/>
        </authorList>
    </citation>
    <scope>NUCLEOTIDE SEQUENCE</scope>
    <source>
        <strain evidence="1">DSM 20582</strain>
    </source>
</reference>
<comment type="caution">
    <text evidence="1">The sequence shown here is derived from an EMBL/GenBank/DDBJ whole genome shotgun (WGS) entry which is preliminary data.</text>
</comment>
<dbReference type="GO" id="GO:0016787">
    <property type="term" value="F:hydrolase activity"/>
    <property type="evidence" value="ECO:0007669"/>
    <property type="project" value="UniProtKB-KW"/>
</dbReference>
<dbReference type="EMBL" id="JACHWT010000008">
    <property type="protein sequence ID" value="MBB3116740.1"/>
    <property type="molecule type" value="Genomic_DNA"/>
</dbReference>
<name>A0A8H9Y9Z2_9CORY</name>
<gene>
    <name evidence="1" type="ORF">FHU32_001986</name>
</gene>
<dbReference type="AlphaFoldDB" id="A0A8H9Y9Z2"/>
<evidence type="ECO:0000313" key="2">
    <source>
        <dbReference type="Proteomes" id="UP000612712"/>
    </source>
</evidence>
<accession>A0A8H9Y9Z2</accession>
<evidence type="ECO:0000313" key="1">
    <source>
        <dbReference type="EMBL" id="MBB3116740.1"/>
    </source>
</evidence>
<keyword evidence="1" id="KW-0378">Hydrolase</keyword>